<name>A0ACA9RU31_9GLOM</name>
<proteinExistence type="predicted"/>
<keyword evidence="2" id="KW-1185">Reference proteome</keyword>
<dbReference type="Proteomes" id="UP000789920">
    <property type="component" value="Unassembled WGS sequence"/>
</dbReference>
<feature type="non-terminal residue" evidence="1">
    <location>
        <position position="64"/>
    </location>
</feature>
<reference evidence="1" key="1">
    <citation type="submission" date="2021-06" db="EMBL/GenBank/DDBJ databases">
        <authorList>
            <person name="Kallberg Y."/>
            <person name="Tangrot J."/>
            <person name="Rosling A."/>
        </authorList>
    </citation>
    <scope>NUCLEOTIDE SEQUENCE</scope>
    <source>
        <strain evidence="1">MA461A</strain>
    </source>
</reference>
<dbReference type="EMBL" id="CAJVQC010072200">
    <property type="protein sequence ID" value="CAG8811293.1"/>
    <property type="molecule type" value="Genomic_DNA"/>
</dbReference>
<evidence type="ECO:0000313" key="2">
    <source>
        <dbReference type="Proteomes" id="UP000789920"/>
    </source>
</evidence>
<organism evidence="1 2">
    <name type="scientific">Racocetra persica</name>
    <dbReference type="NCBI Taxonomy" id="160502"/>
    <lineage>
        <taxon>Eukaryota</taxon>
        <taxon>Fungi</taxon>
        <taxon>Fungi incertae sedis</taxon>
        <taxon>Mucoromycota</taxon>
        <taxon>Glomeromycotina</taxon>
        <taxon>Glomeromycetes</taxon>
        <taxon>Diversisporales</taxon>
        <taxon>Gigasporaceae</taxon>
        <taxon>Racocetra</taxon>
    </lineage>
</organism>
<gene>
    <name evidence="1" type="ORF">RPERSI_LOCUS23273</name>
</gene>
<sequence>MSLEKYSFNIIQFSAAFFSISNNLITTYQDLLTYFRSLQDTIAVIQSSLIQLKKKTKEYTSGAS</sequence>
<comment type="caution">
    <text evidence="1">The sequence shown here is derived from an EMBL/GenBank/DDBJ whole genome shotgun (WGS) entry which is preliminary data.</text>
</comment>
<accession>A0ACA9RU31</accession>
<evidence type="ECO:0000313" key="1">
    <source>
        <dbReference type="EMBL" id="CAG8811293.1"/>
    </source>
</evidence>
<protein>
    <submittedName>
        <fullName evidence="1">18801_t:CDS:1</fullName>
    </submittedName>
</protein>